<reference evidence="4 5" key="1">
    <citation type="submission" date="2020-04" db="EMBL/GenBank/DDBJ databases">
        <title>Description of novel Gluconacetobacter.</title>
        <authorList>
            <person name="Sombolestani A."/>
        </authorList>
    </citation>
    <scope>NUCLEOTIDE SEQUENCE [LARGE SCALE GENOMIC DNA]</scope>
    <source>
        <strain evidence="4 5">LMG 27801</strain>
    </source>
</reference>
<dbReference type="InterPro" id="IPR000792">
    <property type="entry name" value="Tscrpt_reg_LuxR_C"/>
</dbReference>
<dbReference type="PROSITE" id="PS50113">
    <property type="entry name" value="PAC"/>
    <property type="match status" value="1"/>
</dbReference>
<dbReference type="InterPro" id="IPR035965">
    <property type="entry name" value="PAS-like_dom_sf"/>
</dbReference>
<dbReference type="GO" id="GO:0006355">
    <property type="term" value="P:regulation of DNA-templated transcription"/>
    <property type="evidence" value="ECO:0007669"/>
    <property type="project" value="InterPro"/>
</dbReference>
<feature type="domain" description="HTH luxR-type" evidence="1">
    <location>
        <begin position="343"/>
        <end position="408"/>
    </location>
</feature>
<name>A0A7W4IW41_9PROT</name>
<dbReference type="PANTHER" id="PTHR44757">
    <property type="entry name" value="DIGUANYLATE CYCLASE DGCP"/>
    <property type="match status" value="1"/>
</dbReference>
<dbReference type="PROSITE" id="PS50043">
    <property type="entry name" value="HTH_LUXR_2"/>
    <property type="match status" value="1"/>
</dbReference>
<dbReference type="CDD" id="cd06170">
    <property type="entry name" value="LuxR_C_like"/>
    <property type="match status" value="1"/>
</dbReference>
<dbReference type="InterPro" id="IPR052155">
    <property type="entry name" value="Biofilm_reg_signaling"/>
</dbReference>
<dbReference type="PRINTS" id="PR00038">
    <property type="entry name" value="HTHLUXR"/>
</dbReference>
<feature type="domain" description="GGDEF" evidence="3">
    <location>
        <begin position="186"/>
        <end position="321"/>
    </location>
</feature>
<evidence type="ECO:0000259" key="3">
    <source>
        <dbReference type="PROSITE" id="PS50887"/>
    </source>
</evidence>
<feature type="domain" description="PAC" evidence="2">
    <location>
        <begin position="103"/>
        <end position="154"/>
    </location>
</feature>
<organism evidence="4 5">
    <name type="scientific">Gluconacetobacter aggeris</name>
    <dbReference type="NCBI Taxonomy" id="1286186"/>
    <lineage>
        <taxon>Bacteria</taxon>
        <taxon>Pseudomonadati</taxon>
        <taxon>Pseudomonadota</taxon>
        <taxon>Alphaproteobacteria</taxon>
        <taxon>Acetobacterales</taxon>
        <taxon>Acetobacteraceae</taxon>
        <taxon>Gluconacetobacter</taxon>
    </lineage>
</organism>
<dbReference type="Gene3D" id="3.30.450.20">
    <property type="entry name" value="PAS domain"/>
    <property type="match status" value="1"/>
</dbReference>
<dbReference type="SUPFAM" id="SSF55073">
    <property type="entry name" value="Nucleotide cyclase"/>
    <property type="match status" value="1"/>
</dbReference>
<dbReference type="SUPFAM" id="SSF46894">
    <property type="entry name" value="C-terminal effector domain of the bipartite response regulators"/>
    <property type="match status" value="1"/>
</dbReference>
<dbReference type="PANTHER" id="PTHR44757:SF2">
    <property type="entry name" value="BIOFILM ARCHITECTURE MAINTENANCE PROTEIN MBAA"/>
    <property type="match status" value="1"/>
</dbReference>
<accession>A0A7W4IW41</accession>
<protein>
    <submittedName>
        <fullName evidence="4">Diguanylate cyclase</fullName>
    </submittedName>
</protein>
<dbReference type="NCBIfam" id="TIGR00254">
    <property type="entry name" value="GGDEF"/>
    <property type="match status" value="1"/>
</dbReference>
<dbReference type="EMBL" id="JABEQD010000014">
    <property type="protein sequence ID" value="MBB2169832.1"/>
    <property type="molecule type" value="Genomic_DNA"/>
</dbReference>
<comment type="caution">
    <text evidence="4">The sequence shown here is derived from an EMBL/GenBank/DDBJ whole genome shotgun (WGS) entry which is preliminary data.</text>
</comment>
<dbReference type="InterPro" id="IPR016032">
    <property type="entry name" value="Sig_transdc_resp-reg_C-effctor"/>
</dbReference>
<dbReference type="PROSITE" id="PS00622">
    <property type="entry name" value="HTH_LUXR_1"/>
    <property type="match status" value="1"/>
</dbReference>
<dbReference type="InterPro" id="IPR043128">
    <property type="entry name" value="Rev_trsase/Diguanyl_cyclase"/>
</dbReference>
<dbReference type="CDD" id="cd01949">
    <property type="entry name" value="GGDEF"/>
    <property type="match status" value="1"/>
</dbReference>
<dbReference type="Pfam" id="PF08447">
    <property type="entry name" value="PAS_3"/>
    <property type="match status" value="1"/>
</dbReference>
<dbReference type="NCBIfam" id="TIGR00229">
    <property type="entry name" value="sensory_box"/>
    <property type="match status" value="1"/>
</dbReference>
<dbReference type="SMART" id="SM00267">
    <property type="entry name" value="GGDEF"/>
    <property type="match status" value="1"/>
</dbReference>
<dbReference type="GO" id="GO:0003677">
    <property type="term" value="F:DNA binding"/>
    <property type="evidence" value="ECO:0007669"/>
    <property type="project" value="InterPro"/>
</dbReference>
<dbReference type="SMART" id="SM00421">
    <property type="entry name" value="HTH_LUXR"/>
    <property type="match status" value="1"/>
</dbReference>
<dbReference type="Gene3D" id="3.30.70.270">
    <property type="match status" value="1"/>
</dbReference>
<evidence type="ECO:0000313" key="5">
    <source>
        <dbReference type="Proteomes" id="UP000559860"/>
    </source>
</evidence>
<dbReference type="RefSeq" id="WP_182987332.1">
    <property type="nucleotide sequence ID" value="NZ_JABEQD010000014.1"/>
</dbReference>
<dbReference type="Gene3D" id="1.10.10.10">
    <property type="entry name" value="Winged helix-like DNA-binding domain superfamily/Winged helix DNA-binding domain"/>
    <property type="match status" value="1"/>
</dbReference>
<dbReference type="InterPro" id="IPR000700">
    <property type="entry name" value="PAS-assoc_C"/>
</dbReference>
<keyword evidence="5" id="KW-1185">Reference proteome</keyword>
<dbReference type="PROSITE" id="PS50887">
    <property type="entry name" value="GGDEF"/>
    <property type="match status" value="1"/>
</dbReference>
<proteinExistence type="predicted"/>
<evidence type="ECO:0000259" key="1">
    <source>
        <dbReference type="PROSITE" id="PS50043"/>
    </source>
</evidence>
<dbReference type="InterPro" id="IPR036388">
    <property type="entry name" value="WH-like_DNA-bd_sf"/>
</dbReference>
<evidence type="ECO:0000313" key="4">
    <source>
        <dbReference type="EMBL" id="MBB2169832.1"/>
    </source>
</evidence>
<dbReference type="InterPro" id="IPR000014">
    <property type="entry name" value="PAS"/>
</dbReference>
<dbReference type="InterPro" id="IPR029787">
    <property type="entry name" value="Nucleotide_cyclase"/>
</dbReference>
<sequence>MDFRQSSVRNCGLHMCPLSNDQTIHEESFDDLLKSALELTGIGAWSCDLRTERLSWTPAVFDIFGLPRDKSVERGDAVAMYAEPSRLMLEQLRSAAIASRTSFALEARIVRPDGTNRWIRLKAGTKVENGRAVTLYGMKQDITAERQHWEQLRRLAEHDALTGLANRTHFQARFLDRSDGSEMSAPPGALVLLDLDNLGEINRRWGLAAGDACLIAFARRLLTAYADRTFTARLGGGKFAMVLGNGANEPLLEVRARDRFSHLGEPVFWNGVPVPLSVSLGIVFVRQFQDHEAEAVYAQADLALQTAKRKEGRSPRVMASTFNGGKHPAIGLESPAYPVPGRTKPGMLPLSPRETEALRHMSRGCTVDEIAHEMEVSRHTVRNFIRRVYQKLEVDTRVEAVQLAYRNGIL</sequence>
<dbReference type="SUPFAM" id="SSF55785">
    <property type="entry name" value="PYP-like sensor domain (PAS domain)"/>
    <property type="match status" value="1"/>
</dbReference>
<evidence type="ECO:0000259" key="2">
    <source>
        <dbReference type="PROSITE" id="PS50113"/>
    </source>
</evidence>
<dbReference type="InterPro" id="IPR000160">
    <property type="entry name" value="GGDEF_dom"/>
</dbReference>
<dbReference type="Pfam" id="PF00196">
    <property type="entry name" value="GerE"/>
    <property type="match status" value="1"/>
</dbReference>
<dbReference type="InterPro" id="IPR013655">
    <property type="entry name" value="PAS_fold_3"/>
</dbReference>
<gene>
    <name evidence="4" type="ORF">HLH36_16015</name>
</gene>
<dbReference type="CDD" id="cd00130">
    <property type="entry name" value="PAS"/>
    <property type="match status" value="1"/>
</dbReference>
<dbReference type="AlphaFoldDB" id="A0A7W4IW41"/>
<dbReference type="Proteomes" id="UP000559860">
    <property type="component" value="Unassembled WGS sequence"/>
</dbReference>
<dbReference type="Pfam" id="PF00990">
    <property type="entry name" value="GGDEF"/>
    <property type="match status" value="1"/>
</dbReference>
<dbReference type="Gene3D" id="2.10.70.100">
    <property type="match status" value="1"/>
</dbReference>